<feature type="DNA-binding region" description="H-T-H motif" evidence="4">
    <location>
        <begin position="201"/>
        <end position="220"/>
    </location>
</feature>
<dbReference type="Gene3D" id="1.10.357.10">
    <property type="entry name" value="Tetracycline Repressor, domain 2"/>
    <property type="match status" value="1"/>
</dbReference>
<keyword evidence="2 4" id="KW-0238">DNA-binding</keyword>
<dbReference type="SUPFAM" id="SSF46689">
    <property type="entry name" value="Homeodomain-like"/>
    <property type="match status" value="1"/>
</dbReference>
<keyword evidence="8" id="KW-1185">Reference proteome</keyword>
<feature type="compositionally biased region" description="Basic and acidic residues" evidence="5">
    <location>
        <begin position="10"/>
        <end position="111"/>
    </location>
</feature>
<accession>A0ABS5TW91</accession>
<evidence type="ECO:0000256" key="2">
    <source>
        <dbReference type="ARBA" id="ARBA00023125"/>
    </source>
</evidence>
<reference evidence="7 8" key="1">
    <citation type="submission" date="2021-05" db="EMBL/GenBank/DDBJ databases">
        <title>Description of Cellulomonas sp. DKR-3 sp. nov.</title>
        <authorList>
            <person name="Dahal R.H."/>
            <person name="Chaudhary D.K."/>
        </authorList>
    </citation>
    <scope>NUCLEOTIDE SEQUENCE [LARGE SCALE GENOMIC DNA]</scope>
    <source>
        <strain evidence="7 8">DKR-3</strain>
    </source>
</reference>
<dbReference type="SUPFAM" id="SSF48498">
    <property type="entry name" value="Tetracyclin repressor-like, C-terminal domain"/>
    <property type="match status" value="1"/>
</dbReference>
<evidence type="ECO:0000256" key="1">
    <source>
        <dbReference type="ARBA" id="ARBA00023015"/>
    </source>
</evidence>
<organism evidence="7 8">
    <name type="scientific">Cellulomonas fulva</name>
    <dbReference type="NCBI Taxonomy" id="2835530"/>
    <lineage>
        <taxon>Bacteria</taxon>
        <taxon>Bacillati</taxon>
        <taxon>Actinomycetota</taxon>
        <taxon>Actinomycetes</taxon>
        <taxon>Micrococcales</taxon>
        <taxon>Cellulomonadaceae</taxon>
        <taxon>Cellulomonas</taxon>
    </lineage>
</organism>
<dbReference type="Gene3D" id="1.10.10.60">
    <property type="entry name" value="Homeodomain-like"/>
    <property type="match status" value="1"/>
</dbReference>
<dbReference type="Pfam" id="PF00440">
    <property type="entry name" value="TetR_N"/>
    <property type="match status" value="1"/>
</dbReference>
<proteinExistence type="predicted"/>
<feature type="domain" description="HTH tetR-type" evidence="6">
    <location>
        <begin position="178"/>
        <end position="238"/>
    </location>
</feature>
<protein>
    <submittedName>
        <fullName evidence="7">TetR family transcriptional regulator</fullName>
    </submittedName>
</protein>
<evidence type="ECO:0000313" key="7">
    <source>
        <dbReference type="EMBL" id="MBT0993395.1"/>
    </source>
</evidence>
<dbReference type="PANTHER" id="PTHR30055">
    <property type="entry name" value="HTH-TYPE TRANSCRIPTIONAL REGULATOR RUTR"/>
    <property type="match status" value="1"/>
</dbReference>
<feature type="compositionally biased region" description="Basic and acidic residues" evidence="5">
    <location>
        <begin position="143"/>
        <end position="153"/>
    </location>
</feature>
<name>A0ABS5TW91_9CELL</name>
<dbReference type="Pfam" id="PF02909">
    <property type="entry name" value="TetR_C_1"/>
    <property type="match status" value="1"/>
</dbReference>
<dbReference type="PANTHER" id="PTHR30055:SF151">
    <property type="entry name" value="TRANSCRIPTIONAL REGULATORY PROTEIN"/>
    <property type="match status" value="1"/>
</dbReference>
<dbReference type="Proteomes" id="UP000722125">
    <property type="component" value="Unassembled WGS sequence"/>
</dbReference>
<dbReference type="RefSeq" id="WP_214346857.1">
    <property type="nucleotide sequence ID" value="NZ_JAHBOH010000001.1"/>
</dbReference>
<feature type="region of interest" description="Disordered" evidence="5">
    <location>
        <begin position="1"/>
        <end position="111"/>
    </location>
</feature>
<dbReference type="InterPro" id="IPR009057">
    <property type="entry name" value="Homeodomain-like_sf"/>
</dbReference>
<evidence type="ECO:0000256" key="3">
    <source>
        <dbReference type="ARBA" id="ARBA00023163"/>
    </source>
</evidence>
<comment type="caution">
    <text evidence="7">The sequence shown here is derived from an EMBL/GenBank/DDBJ whole genome shotgun (WGS) entry which is preliminary data.</text>
</comment>
<gene>
    <name evidence="7" type="ORF">KIN34_03730</name>
</gene>
<dbReference type="PROSITE" id="PS50977">
    <property type="entry name" value="HTH_TETR_2"/>
    <property type="match status" value="1"/>
</dbReference>
<evidence type="ECO:0000256" key="5">
    <source>
        <dbReference type="SAM" id="MobiDB-lite"/>
    </source>
</evidence>
<evidence type="ECO:0000256" key="4">
    <source>
        <dbReference type="PROSITE-ProRule" id="PRU00335"/>
    </source>
</evidence>
<evidence type="ECO:0000313" key="8">
    <source>
        <dbReference type="Proteomes" id="UP000722125"/>
    </source>
</evidence>
<feature type="region of interest" description="Disordered" evidence="5">
    <location>
        <begin position="124"/>
        <end position="153"/>
    </location>
</feature>
<keyword evidence="1" id="KW-0805">Transcription regulation</keyword>
<dbReference type="InterPro" id="IPR036271">
    <property type="entry name" value="Tet_transcr_reg_TetR-rel_C_sf"/>
</dbReference>
<dbReference type="InterPro" id="IPR004111">
    <property type="entry name" value="Repressor_TetR_C"/>
</dbReference>
<keyword evidence="3" id="KW-0804">Transcription</keyword>
<sequence length="399" mass="44108">MTEETGTPDEDGRREAQTLRRDRERDERAVAKELERARRDEEKAADQRRKDEDRARRDAERREQTEVRTREQAERDAQRAAEQARRERERAAQDAAKEAGRALREAAKAERAAALAQLRATREAARARREAERADEGTDGGADGDRAARSSDRLRDLPPDIAVLWREPAPPRRGPRPGLSLDQIADAAIALADTEGLDAVSMARVAESLGFTTMSLYRYVTSKDELLMLMSDRVADRPPRVGREVGDWRARLELLLELTQPILAAHPWMSRTTTLLFAVGPNRLAWMEAMVAALEDTPLDEATKLQAVGALSGHQLEWARLMDAEGTRQRAVAAAQGRDGSDEDWHDSVIARLVDPAEHPAMARAVAGGALDPANQPVAGLDLGTRLILDGLATLIART</sequence>
<feature type="compositionally biased region" description="Basic and acidic residues" evidence="5">
    <location>
        <begin position="124"/>
        <end position="136"/>
    </location>
</feature>
<dbReference type="InterPro" id="IPR001647">
    <property type="entry name" value="HTH_TetR"/>
</dbReference>
<dbReference type="InterPro" id="IPR050109">
    <property type="entry name" value="HTH-type_TetR-like_transc_reg"/>
</dbReference>
<dbReference type="EMBL" id="JAHBOH010000001">
    <property type="protein sequence ID" value="MBT0993395.1"/>
    <property type="molecule type" value="Genomic_DNA"/>
</dbReference>
<evidence type="ECO:0000259" key="6">
    <source>
        <dbReference type="PROSITE" id="PS50977"/>
    </source>
</evidence>